<gene>
    <name evidence="4" type="ORF">J8J21_20920</name>
</gene>
<dbReference type="SUPFAM" id="SSF50331">
    <property type="entry name" value="MOP-like"/>
    <property type="match status" value="1"/>
</dbReference>
<evidence type="ECO:0000256" key="2">
    <source>
        <dbReference type="PROSITE-ProRule" id="PRU01213"/>
    </source>
</evidence>
<protein>
    <submittedName>
        <fullName evidence="4">TOBE domain-containing protein</fullName>
    </submittedName>
</protein>
<dbReference type="Pfam" id="PF03459">
    <property type="entry name" value="TOBE"/>
    <property type="match status" value="1"/>
</dbReference>
<accession>A0ABD4Q4G6</accession>
<dbReference type="InterPro" id="IPR004606">
    <property type="entry name" value="Mop_domain"/>
</dbReference>
<comment type="caution">
    <text evidence="4">The sequence shown here is derived from an EMBL/GenBank/DDBJ whole genome shotgun (WGS) entry which is preliminary data.</text>
</comment>
<sequence length="73" mass="7313">AQTALTGTIAALTAGDGPAATVTIELTGGERLIASVTRQSAVRLGLAPGKAVAALTKTVALDDRPLAERTSER</sequence>
<dbReference type="RefSeq" id="WP_209925197.1">
    <property type="nucleotide sequence ID" value="NZ_JAGIZI010000196.1"/>
</dbReference>
<proteinExistence type="predicted"/>
<evidence type="ECO:0000313" key="5">
    <source>
        <dbReference type="Proteomes" id="UP000671119"/>
    </source>
</evidence>
<dbReference type="InterPro" id="IPR008995">
    <property type="entry name" value="Mo/tungstate-bd_C_term_dom"/>
</dbReference>
<name>A0ABD4Q4G6_MYCTX</name>
<dbReference type="InterPro" id="IPR005116">
    <property type="entry name" value="Transp-assoc_OB_typ1"/>
</dbReference>
<reference evidence="4 5" key="1">
    <citation type="submission" date="2021-03" db="EMBL/GenBank/DDBJ databases">
        <title>Whole Genome Sequencing of Mycobacterium tuberculosis clinical isolates from Arunachal Pradesh, India.</title>
        <authorList>
            <person name="Singh S."/>
            <person name="Mudliar S.R."/>
            <person name="Kulsum U."/>
            <person name="Rufai S.B."/>
            <person name="Singh P.K."/>
            <person name="Umpo M."/>
            <person name="Nyori M."/>
        </authorList>
    </citation>
    <scope>NUCLEOTIDE SEQUENCE [LARGE SCALE GENOMIC DNA]</scope>
    <source>
        <strain evidence="4 5">OMICS/BPL/0142/20/SP</strain>
    </source>
</reference>
<evidence type="ECO:0000256" key="1">
    <source>
        <dbReference type="ARBA" id="ARBA00022505"/>
    </source>
</evidence>
<feature type="non-terminal residue" evidence="4">
    <location>
        <position position="1"/>
    </location>
</feature>
<feature type="domain" description="Mop" evidence="3">
    <location>
        <begin position="1"/>
        <end position="65"/>
    </location>
</feature>
<keyword evidence="1 2" id="KW-0500">Molybdenum</keyword>
<dbReference type="EMBL" id="JAGIZI010000196">
    <property type="protein sequence ID" value="MBP0685509.1"/>
    <property type="molecule type" value="Genomic_DNA"/>
</dbReference>
<evidence type="ECO:0000313" key="4">
    <source>
        <dbReference type="EMBL" id="MBP0685509.1"/>
    </source>
</evidence>
<evidence type="ECO:0000259" key="3">
    <source>
        <dbReference type="PROSITE" id="PS51866"/>
    </source>
</evidence>
<organism evidence="4 5">
    <name type="scientific">Mycobacterium tuberculosis</name>
    <dbReference type="NCBI Taxonomy" id="1773"/>
    <lineage>
        <taxon>Bacteria</taxon>
        <taxon>Bacillati</taxon>
        <taxon>Actinomycetota</taxon>
        <taxon>Actinomycetes</taxon>
        <taxon>Mycobacteriales</taxon>
        <taxon>Mycobacteriaceae</taxon>
        <taxon>Mycobacterium</taxon>
        <taxon>Mycobacterium tuberculosis complex</taxon>
    </lineage>
</organism>
<dbReference type="PROSITE" id="PS51866">
    <property type="entry name" value="MOP"/>
    <property type="match status" value="1"/>
</dbReference>
<dbReference type="AlphaFoldDB" id="A0ABD4Q4G6"/>
<dbReference type="Proteomes" id="UP000671119">
    <property type="component" value="Unassembled WGS sequence"/>
</dbReference>
<dbReference type="Gene3D" id="2.40.50.100">
    <property type="match status" value="1"/>
</dbReference>